<dbReference type="EMBL" id="PFBD01000030">
    <property type="protein sequence ID" value="PIR86628.1"/>
    <property type="molecule type" value="Genomic_DNA"/>
</dbReference>
<organism evidence="3 4">
    <name type="scientific">Candidatus Harrisonbacteria bacterium CG10_big_fil_rev_8_21_14_0_10_49_15</name>
    <dbReference type="NCBI Taxonomy" id="1974587"/>
    <lineage>
        <taxon>Bacteria</taxon>
        <taxon>Candidatus Harrisoniibacteriota</taxon>
    </lineage>
</organism>
<dbReference type="GO" id="GO:0016788">
    <property type="term" value="F:hydrolase activity, acting on ester bonds"/>
    <property type="evidence" value="ECO:0007669"/>
    <property type="project" value="InterPro"/>
</dbReference>
<dbReference type="SUPFAM" id="SSF48537">
    <property type="entry name" value="Phospholipase C/P1 nuclease"/>
    <property type="match status" value="1"/>
</dbReference>
<feature type="region of interest" description="Disordered" evidence="1">
    <location>
        <begin position="166"/>
        <end position="185"/>
    </location>
</feature>
<feature type="region of interest" description="Disordered" evidence="1">
    <location>
        <begin position="969"/>
        <end position="1009"/>
    </location>
</feature>
<accession>A0A2H0UJP6</accession>
<evidence type="ECO:0000259" key="2">
    <source>
        <dbReference type="PROSITE" id="PS51841"/>
    </source>
</evidence>
<dbReference type="InterPro" id="IPR001322">
    <property type="entry name" value="Lamin_tail_dom"/>
</dbReference>
<evidence type="ECO:0000256" key="1">
    <source>
        <dbReference type="SAM" id="MobiDB-lite"/>
    </source>
</evidence>
<feature type="region of interest" description="Disordered" evidence="1">
    <location>
        <begin position="438"/>
        <end position="462"/>
    </location>
</feature>
<feature type="domain" description="LTD" evidence="2">
    <location>
        <begin position="486"/>
        <end position="616"/>
    </location>
</feature>
<protein>
    <recommendedName>
        <fullName evidence="2">LTD domain-containing protein</fullName>
    </recommendedName>
</protein>
<dbReference type="PROSITE" id="PS51841">
    <property type="entry name" value="LTD"/>
    <property type="match status" value="1"/>
</dbReference>
<evidence type="ECO:0000313" key="4">
    <source>
        <dbReference type="Proteomes" id="UP000229526"/>
    </source>
</evidence>
<dbReference type="SUPFAM" id="SSF74853">
    <property type="entry name" value="Lamin A/C globular tail domain"/>
    <property type="match status" value="1"/>
</dbReference>
<reference evidence="4" key="1">
    <citation type="submission" date="2017-09" db="EMBL/GenBank/DDBJ databases">
        <title>Depth-based differentiation of microbial function through sediment-hosted aquifers and enrichment of novel symbionts in the deep terrestrial subsurface.</title>
        <authorList>
            <person name="Probst A.J."/>
            <person name="Ladd B."/>
            <person name="Jarett J.K."/>
            <person name="Geller-Mcgrath D.E."/>
            <person name="Sieber C.M.K."/>
            <person name="Emerson J.B."/>
            <person name="Anantharaman K."/>
            <person name="Thomas B.C."/>
            <person name="Malmstrom R."/>
            <person name="Stieglmeier M."/>
            <person name="Klingl A."/>
            <person name="Woyke T."/>
            <person name="Ryan C.M."/>
            <person name="Banfield J.F."/>
        </authorList>
    </citation>
    <scope>NUCLEOTIDE SEQUENCE [LARGE SCALE GENOMIC DNA]</scope>
</reference>
<evidence type="ECO:0000313" key="3">
    <source>
        <dbReference type="EMBL" id="PIR86628.1"/>
    </source>
</evidence>
<comment type="caution">
    <text evidence="3">The sequence shown here is derived from an EMBL/GenBank/DDBJ whole genome shotgun (WGS) entry which is preliminary data.</text>
</comment>
<proteinExistence type="predicted"/>
<feature type="compositionally biased region" description="Basic and acidic residues" evidence="1">
    <location>
        <begin position="169"/>
        <end position="185"/>
    </location>
</feature>
<name>A0A2H0UJP6_9BACT</name>
<dbReference type="AlphaFoldDB" id="A0A2H0UJP6"/>
<dbReference type="Gene3D" id="1.10.575.10">
    <property type="entry name" value="P1 Nuclease"/>
    <property type="match status" value="1"/>
</dbReference>
<dbReference type="Gene3D" id="2.60.40.1260">
    <property type="entry name" value="Lamin Tail domain"/>
    <property type="match status" value="1"/>
</dbReference>
<dbReference type="Proteomes" id="UP000229526">
    <property type="component" value="Unassembled WGS sequence"/>
</dbReference>
<dbReference type="InterPro" id="IPR036415">
    <property type="entry name" value="Lamin_tail_dom_sf"/>
</dbReference>
<dbReference type="Pfam" id="PF00932">
    <property type="entry name" value="LTD"/>
    <property type="match status" value="1"/>
</dbReference>
<sequence length="1009" mass="110623">MSRQRISLGITLLVVAIALVVPASAVAYKEDVHAALTQEAVYFYNQNFKGSPIKSGDIRNLMAGARAEDEAPRMLNHFYDPINKRGLVFGGKTWTASKEWVKSPDTQTAFLYNRLGRLANFFDSEAGRTTDYTWQRAIKDFVDGDRERAMRGLGHVVHLIQDATVPAHTRNDPHPPTDENDKEWGGPDPYEEWTAKFVPPDEAPRLEPERINTLSLLRASGKKPVQLPSLEKYFDEVATYTNTHFYSKDSVGFNYYALPGPRPTDRIVRNGFTFIGSSDQDGGYILAKEKKSDPIRFVKTSGDSFTKIELDDEAIHSDYWKRLSQKAVQYSAGVMNLFFQEVAKEQARRGVKAEASNFVGSVLSTVQEDSSPSAQSELDLELEKEEVVVAAVPVVDEAAELRALAEQLAVAQAAIDALERQLALRQIKGVTTDEPFLADEPKAKLNPSRGGGGGGGSAAANEDVDLGEDEEVVLDENVEDVEEDVPVAEAEAEAEATVLISEIYPDMVGADTGEFVELYNASDADVDISGWSLQYLAGSATSTEKITKKNFEPGAVVPAKGFYLIGLGGYVGSVAADMTWSQALNNDGATVFLVAHQNEIVTESDADIIDRVGYGSGDGLILAEDSAVAMPEEGSSVERRPAGCGSFDGDEEFSGNGCDMQDNSADLVVVSEPNPQNSQSFIEPRSAPSVPVLSVNYEAEAHSYARIDLSWSEATDFQGSTSSVVYVLFDEDGAELYRGSDLEYEHRIIEVNRDYDFTAQAFDAEGFGSDVGTASVNVPNYISSLNWTESADSTPENPIYILNIAWDVYPFVPVNIPFNGEVFDSYHTVVFQLNSDPFTETMGHSFETYGWSAGGAMPNPLWVQYPRCVGDVRKSSGIIFPDTEKQCNGLFGSPKFLALHKDYLADGGVEATIFNLSFGDGAPTAEDYIMISYYAYVSNLSTNQNSNMRFVAMDTQRYYFEVPVAPVEEEEEEEVVVEEENVEEEEAEEDPGDGEEEVEEEVSGPPPLF</sequence>
<dbReference type="InterPro" id="IPR008947">
    <property type="entry name" value="PLipase_C/P1_nuclease_dom_sf"/>
</dbReference>
<gene>
    <name evidence="3" type="ORF">COU11_04705</name>
</gene>
<feature type="compositionally biased region" description="Acidic residues" evidence="1">
    <location>
        <begin position="969"/>
        <end position="1002"/>
    </location>
</feature>